<proteinExistence type="predicted"/>
<feature type="region of interest" description="Disordered" evidence="1">
    <location>
        <begin position="358"/>
        <end position="398"/>
    </location>
</feature>
<evidence type="ECO:0000313" key="3">
    <source>
        <dbReference type="EMBL" id="PRP80638.1"/>
    </source>
</evidence>
<feature type="compositionally biased region" description="Polar residues" evidence="1">
    <location>
        <begin position="195"/>
        <end position="204"/>
    </location>
</feature>
<dbReference type="InterPro" id="IPR001012">
    <property type="entry name" value="UBX_dom"/>
</dbReference>
<dbReference type="InterPro" id="IPR029071">
    <property type="entry name" value="Ubiquitin-like_domsf"/>
</dbReference>
<feature type="compositionally biased region" description="Basic and acidic residues" evidence="1">
    <location>
        <begin position="358"/>
        <end position="368"/>
    </location>
</feature>
<comment type="caution">
    <text evidence="3">The sequence shown here is derived from an EMBL/GenBank/DDBJ whole genome shotgun (WGS) entry which is preliminary data.</text>
</comment>
<dbReference type="PANTHER" id="PTHR23322">
    <property type="entry name" value="FAS-ASSOCIATED PROTEIN"/>
    <property type="match status" value="1"/>
</dbReference>
<gene>
    <name evidence="3" type="ORF">PROFUN_10693</name>
</gene>
<dbReference type="Proteomes" id="UP000241769">
    <property type="component" value="Unassembled WGS sequence"/>
</dbReference>
<feature type="region of interest" description="Disordered" evidence="1">
    <location>
        <begin position="66"/>
        <end position="96"/>
    </location>
</feature>
<evidence type="ECO:0000313" key="4">
    <source>
        <dbReference type="Proteomes" id="UP000241769"/>
    </source>
</evidence>
<organism evidence="3 4">
    <name type="scientific">Planoprotostelium fungivorum</name>
    <dbReference type="NCBI Taxonomy" id="1890364"/>
    <lineage>
        <taxon>Eukaryota</taxon>
        <taxon>Amoebozoa</taxon>
        <taxon>Evosea</taxon>
        <taxon>Variosea</taxon>
        <taxon>Cavosteliida</taxon>
        <taxon>Cavosteliaceae</taxon>
        <taxon>Planoprotostelium</taxon>
    </lineage>
</organism>
<keyword evidence="4" id="KW-1185">Reference proteome</keyword>
<dbReference type="CDD" id="cd01767">
    <property type="entry name" value="UBX"/>
    <property type="match status" value="1"/>
</dbReference>
<feature type="region of interest" description="Disordered" evidence="1">
    <location>
        <begin position="308"/>
        <end position="329"/>
    </location>
</feature>
<dbReference type="PROSITE" id="PS50033">
    <property type="entry name" value="UBX"/>
    <property type="match status" value="1"/>
</dbReference>
<dbReference type="STRING" id="1890364.A0A2P6N9K0"/>
<feature type="compositionally biased region" description="Basic and acidic residues" evidence="1">
    <location>
        <begin position="66"/>
        <end position="84"/>
    </location>
</feature>
<evidence type="ECO:0000259" key="2">
    <source>
        <dbReference type="PROSITE" id="PS50033"/>
    </source>
</evidence>
<protein>
    <recommendedName>
        <fullName evidence="2">UBX domain-containing protein</fullName>
    </recommendedName>
</protein>
<dbReference type="InParanoid" id="A0A2P6N9K0"/>
<dbReference type="InterPro" id="IPR050730">
    <property type="entry name" value="UBX_domain-protein"/>
</dbReference>
<feature type="compositionally biased region" description="Basic and acidic residues" evidence="1">
    <location>
        <begin position="376"/>
        <end position="389"/>
    </location>
</feature>
<reference evidence="3 4" key="1">
    <citation type="journal article" date="2018" name="Genome Biol. Evol.">
        <title>Multiple Roots of Fruiting Body Formation in Amoebozoa.</title>
        <authorList>
            <person name="Hillmann F."/>
            <person name="Forbes G."/>
            <person name="Novohradska S."/>
            <person name="Ferling I."/>
            <person name="Riege K."/>
            <person name="Groth M."/>
            <person name="Westermann M."/>
            <person name="Marz M."/>
            <person name="Spaller T."/>
            <person name="Winckler T."/>
            <person name="Schaap P."/>
            <person name="Glockner G."/>
        </authorList>
    </citation>
    <scope>NUCLEOTIDE SEQUENCE [LARGE SCALE GENOMIC DNA]</scope>
    <source>
        <strain evidence="3 4">Jena</strain>
    </source>
</reference>
<dbReference type="GO" id="GO:0043130">
    <property type="term" value="F:ubiquitin binding"/>
    <property type="evidence" value="ECO:0007669"/>
    <property type="project" value="TreeGrafter"/>
</dbReference>
<feature type="region of interest" description="Disordered" evidence="1">
    <location>
        <begin position="127"/>
        <end position="277"/>
    </location>
</feature>
<name>A0A2P6N9K0_9EUKA</name>
<dbReference type="Pfam" id="PF00789">
    <property type="entry name" value="UBX"/>
    <property type="match status" value="1"/>
</dbReference>
<dbReference type="Gene3D" id="3.10.20.90">
    <property type="entry name" value="Phosphatidylinositol 3-kinase Catalytic Subunit, Chain A, domain 1"/>
    <property type="match status" value="1"/>
</dbReference>
<feature type="compositionally biased region" description="Basic and acidic residues" evidence="1">
    <location>
        <begin position="248"/>
        <end position="277"/>
    </location>
</feature>
<dbReference type="AlphaFoldDB" id="A0A2P6N9K0"/>
<sequence length="515" mass="60831">MADNEDRMQRLYEEMQRTQAYLATLQEELQKMEHGTATGPLTDFESAAPEYDSEEELMRAQEESLKIFEQETNKKRQAEVDRPNRGGAIQPNPQTDEIQTAIWESLEAAKLEEEERQVLEALRISASNEHTKRVAPPRDARRDVENLDDAKSEIRDQIRKNMRRRQPQESSSSTFDDYNAGYDNYVEAEEEAIRQSLSTTTTPSFPKHEAAPTHRGAEKKSPMRKFGDPRRMESLSRFDQQNEAAVKMQREMDEATEAQKLERRRKMMQEREEKKKRAMEIANENKNSLAKRQEAQNVLTDRMMEEKRAEEAARLENKRRQKERLEEEQRQRLRHLLSSVTEPPAPIYNAVDPLEEERQRRRLEREQQDAEYVQMQREDMDKQRQIEREREEEEDRIETEKAIQFSHHLTWKNLQEEAAPTLNQSLPATSDTTLISVRLPNGKRINRRFSIHHRVGLIKIWIYNEVEKEEMREKLERGFNLATTHPRRELEEKQTLLEAGLQSCLLVVELPEGRE</sequence>
<feature type="compositionally biased region" description="Basic and acidic residues" evidence="1">
    <location>
        <begin position="129"/>
        <end position="159"/>
    </location>
</feature>
<dbReference type="SUPFAM" id="SSF54236">
    <property type="entry name" value="Ubiquitin-like"/>
    <property type="match status" value="1"/>
</dbReference>
<dbReference type="EMBL" id="MDYQ01000142">
    <property type="protein sequence ID" value="PRP80638.1"/>
    <property type="molecule type" value="Genomic_DNA"/>
</dbReference>
<feature type="compositionally biased region" description="Basic and acidic residues" evidence="1">
    <location>
        <begin position="206"/>
        <end position="236"/>
    </location>
</feature>
<evidence type="ECO:0000256" key="1">
    <source>
        <dbReference type="SAM" id="MobiDB-lite"/>
    </source>
</evidence>
<feature type="domain" description="UBX" evidence="2">
    <location>
        <begin position="428"/>
        <end position="509"/>
    </location>
</feature>
<accession>A0A2P6N9K0</accession>